<keyword evidence="2" id="KW-1185">Reference proteome</keyword>
<gene>
    <name evidence="1" type="ORF">BJ684DRAFT_18905</name>
</gene>
<dbReference type="Proteomes" id="UP000267251">
    <property type="component" value="Unassembled WGS sequence"/>
</dbReference>
<sequence length="289" mass="32088">MSPPSTLVPPLTSAASWMVDPMYATVLKVTPKGESYKYSIVSKAEGPIVPPTYSVEDPKAKDYEILAATLQAYLGNAYAQGLLAPESSKNTPVHALPKDQNSQFLELLKETRRSCIAVNSVMHGQHYGSSYSRGYNGPKFREPIHPEVVPTSNILHVDHLIMPQICNRLIMYADPAPWMIAYGTKLAGDYLATLIKKSSEDKNLKEAPKYMKRRPKDIVKALHWSNSKFLTILIRDYKKGKISGPITREVAQELLLAPRHALLKKEKESTAVLSAHDALITSFFPIGSN</sequence>
<accession>A0A4P9Y6P3</accession>
<evidence type="ECO:0000313" key="2">
    <source>
        <dbReference type="Proteomes" id="UP000267251"/>
    </source>
</evidence>
<proteinExistence type="predicted"/>
<dbReference type="EMBL" id="KZ987800">
    <property type="protein sequence ID" value="RKP14705.1"/>
    <property type="molecule type" value="Genomic_DNA"/>
</dbReference>
<name>A0A4P9Y6P3_9FUNG</name>
<organism evidence="1 2">
    <name type="scientific">Piptocephalis cylindrospora</name>
    <dbReference type="NCBI Taxonomy" id="1907219"/>
    <lineage>
        <taxon>Eukaryota</taxon>
        <taxon>Fungi</taxon>
        <taxon>Fungi incertae sedis</taxon>
        <taxon>Zoopagomycota</taxon>
        <taxon>Zoopagomycotina</taxon>
        <taxon>Zoopagomycetes</taxon>
        <taxon>Zoopagales</taxon>
        <taxon>Piptocephalidaceae</taxon>
        <taxon>Piptocephalis</taxon>
    </lineage>
</organism>
<protein>
    <submittedName>
        <fullName evidence="1">Uncharacterized protein</fullName>
    </submittedName>
</protein>
<evidence type="ECO:0000313" key="1">
    <source>
        <dbReference type="EMBL" id="RKP14705.1"/>
    </source>
</evidence>
<dbReference type="AlphaFoldDB" id="A0A4P9Y6P3"/>
<reference evidence="2" key="1">
    <citation type="journal article" date="2018" name="Nat. Microbiol.">
        <title>Leveraging single-cell genomics to expand the fungal tree of life.</title>
        <authorList>
            <person name="Ahrendt S.R."/>
            <person name="Quandt C.A."/>
            <person name="Ciobanu D."/>
            <person name="Clum A."/>
            <person name="Salamov A."/>
            <person name="Andreopoulos B."/>
            <person name="Cheng J.F."/>
            <person name="Woyke T."/>
            <person name="Pelin A."/>
            <person name="Henrissat B."/>
            <person name="Reynolds N.K."/>
            <person name="Benny G.L."/>
            <person name="Smith M.E."/>
            <person name="James T.Y."/>
            <person name="Grigoriev I.V."/>
        </authorList>
    </citation>
    <scope>NUCLEOTIDE SEQUENCE [LARGE SCALE GENOMIC DNA]</scope>
</reference>